<keyword evidence="8" id="KW-1185">Reference proteome</keyword>
<comment type="caution">
    <text evidence="7">The sequence shown here is derived from an EMBL/GenBank/DDBJ whole genome shotgun (WGS) entry which is preliminary data.</text>
</comment>
<reference evidence="8" key="1">
    <citation type="submission" date="2024-07" db="EMBL/GenBank/DDBJ databases">
        <title>Two chromosome-level genome assemblies of Korean endemic species Abeliophyllum distichum and Forsythia ovata (Oleaceae).</title>
        <authorList>
            <person name="Jang H."/>
        </authorList>
    </citation>
    <scope>NUCLEOTIDE SEQUENCE [LARGE SCALE GENOMIC DNA]</scope>
</reference>
<feature type="domain" description="O-methyltransferase C-terminal" evidence="5">
    <location>
        <begin position="126"/>
        <end position="332"/>
    </location>
</feature>
<dbReference type="InterPro" id="IPR029063">
    <property type="entry name" value="SAM-dependent_MTases_sf"/>
</dbReference>
<sequence>MASSNGEQSSELLQAQAHVWNHIFNFINSMSLKCAIQLGIPDIIHRYGKPMTLDELVDALPNIKKGKSHGVYRLMRILTHSGFFVEENKGYWLTPTCRLLLKDGPYSTTPYVQATARSHFNEAMEHVSEWLQNEHQTAFEIAHGMTFWEYAGHYPMLNHLFNDSMANDSRLVSSILVRDCKHVFEGLNSMVDVAGGTGNVARAIAEAFPCLKCIVLDLPHVVAGLVGTQNLSYVVGDMFESIPSADAILLKWILHDWSDEDCVKILMKCKAAISSTNKGGKVIIIDMIMDNEKGDYKDIENKLFFDMVMMINTPGKERDEKEWAKLFQDAGFTHYKITPILGLRSNSDLSPTDTSQLDAIQAATSSLSSFNDIQHNESYGDEGINQTLSDINEPLVETEDGPSQNTERLELVVGCQGGGRARISLRWLRMVQACALEVEPQP</sequence>
<dbReference type="GO" id="GO:0008757">
    <property type="term" value="F:S-adenosylmethionine-dependent methyltransferase activity"/>
    <property type="evidence" value="ECO:0007669"/>
    <property type="project" value="UniProtKB-ARBA"/>
</dbReference>
<dbReference type="GO" id="GO:0032259">
    <property type="term" value="P:methylation"/>
    <property type="evidence" value="ECO:0007669"/>
    <property type="project" value="UniProtKB-KW"/>
</dbReference>
<dbReference type="PROSITE" id="PS51683">
    <property type="entry name" value="SAM_OMT_II"/>
    <property type="match status" value="1"/>
</dbReference>
<dbReference type="AlphaFoldDB" id="A0ABD1R846"/>
<dbReference type="EMBL" id="JBFOLJ010000013">
    <property type="protein sequence ID" value="KAL2483369.1"/>
    <property type="molecule type" value="Genomic_DNA"/>
</dbReference>
<dbReference type="SUPFAM" id="SSF46785">
    <property type="entry name" value="Winged helix' DNA-binding domain"/>
    <property type="match status" value="1"/>
</dbReference>
<evidence type="ECO:0000259" key="6">
    <source>
        <dbReference type="Pfam" id="PF08100"/>
    </source>
</evidence>
<dbReference type="Gene3D" id="1.10.10.10">
    <property type="entry name" value="Winged helix-like DNA-binding domain superfamily/Winged helix DNA-binding domain"/>
    <property type="match status" value="1"/>
</dbReference>
<dbReference type="Pfam" id="PF08100">
    <property type="entry name" value="Dimerisation"/>
    <property type="match status" value="1"/>
</dbReference>
<dbReference type="FunFam" id="1.10.10.10:FF:000213">
    <property type="entry name" value="Coniferyl alcohol 9-O-methyltransferase"/>
    <property type="match status" value="1"/>
</dbReference>
<evidence type="ECO:0000256" key="4">
    <source>
        <dbReference type="ARBA" id="ARBA00034481"/>
    </source>
</evidence>
<proteinExistence type="inferred from homology"/>
<evidence type="ECO:0000313" key="8">
    <source>
        <dbReference type="Proteomes" id="UP001604277"/>
    </source>
</evidence>
<keyword evidence="1" id="KW-0489">Methyltransferase</keyword>
<keyword evidence="2" id="KW-0808">Transferase</keyword>
<organism evidence="7 8">
    <name type="scientific">Forsythia ovata</name>
    <dbReference type="NCBI Taxonomy" id="205694"/>
    <lineage>
        <taxon>Eukaryota</taxon>
        <taxon>Viridiplantae</taxon>
        <taxon>Streptophyta</taxon>
        <taxon>Embryophyta</taxon>
        <taxon>Tracheophyta</taxon>
        <taxon>Spermatophyta</taxon>
        <taxon>Magnoliopsida</taxon>
        <taxon>eudicotyledons</taxon>
        <taxon>Gunneridae</taxon>
        <taxon>Pentapetalae</taxon>
        <taxon>asterids</taxon>
        <taxon>lamiids</taxon>
        <taxon>Lamiales</taxon>
        <taxon>Oleaceae</taxon>
        <taxon>Forsythieae</taxon>
        <taxon>Forsythia</taxon>
    </lineage>
</organism>
<dbReference type="SUPFAM" id="SSF53335">
    <property type="entry name" value="S-adenosyl-L-methionine-dependent methyltransferases"/>
    <property type="match status" value="1"/>
</dbReference>
<dbReference type="InterPro" id="IPR001077">
    <property type="entry name" value="COMT_C"/>
</dbReference>
<evidence type="ECO:0000256" key="1">
    <source>
        <dbReference type="ARBA" id="ARBA00022603"/>
    </source>
</evidence>
<evidence type="ECO:0000313" key="7">
    <source>
        <dbReference type="EMBL" id="KAL2483369.1"/>
    </source>
</evidence>
<dbReference type="InterPro" id="IPR016461">
    <property type="entry name" value="COMT-like"/>
</dbReference>
<accession>A0ABD1R846</accession>
<dbReference type="FunFam" id="3.40.50.150:FF:000057">
    <property type="entry name" value="O-methyltransferase ZRP4"/>
    <property type="match status" value="1"/>
</dbReference>
<feature type="domain" description="O-methyltransferase dimerisation" evidence="6">
    <location>
        <begin position="20"/>
        <end position="103"/>
    </location>
</feature>
<dbReference type="InterPro" id="IPR036388">
    <property type="entry name" value="WH-like_DNA-bd_sf"/>
</dbReference>
<comment type="similarity">
    <text evidence="4">Belongs to the class I-like SAM-binding methyltransferase superfamily. Cation-independent O-methyltransferase family. COMT subfamily.</text>
</comment>
<dbReference type="Pfam" id="PF00891">
    <property type="entry name" value="Methyltransf_2"/>
    <property type="match status" value="1"/>
</dbReference>
<dbReference type="InterPro" id="IPR012967">
    <property type="entry name" value="COMT_dimerisation"/>
</dbReference>
<dbReference type="InterPro" id="IPR036390">
    <property type="entry name" value="WH_DNA-bd_sf"/>
</dbReference>
<dbReference type="Proteomes" id="UP001604277">
    <property type="component" value="Unassembled WGS sequence"/>
</dbReference>
<keyword evidence="3" id="KW-0949">S-adenosyl-L-methionine</keyword>
<dbReference type="PANTHER" id="PTHR11746">
    <property type="entry name" value="O-METHYLTRANSFERASE"/>
    <property type="match status" value="1"/>
</dbReference>
<dbReference type="CDD" id="cd02440">
    <property type="entry name" value="AdoMet_MTases"/>
    <property type="match status" value="1"/>
</dbReference>
<evidence type="ECO:0000256" key="3">
    <source>
        <dbReference type="ARBA" id="ARBA00022691"/>
    </source>
</evidence>
<protein>
    <submittedName>
        <fullName evidence="7">O-methyltransferase family protein</fullName>
    </submittedName>
</protein>
<evidence type="ECO:0000259" key="5">
    <source>
        <dbReference type="Pfam" id="PF00891"/>
    </source>
</evidence>
<gene>
    <name evidence="7" type="ORF">Fot_44813</name>
</gene>
<dbReference type="Gene3D" id="3.40.50.150">
    <property type="entry name" value="Vaccinia Virus protein VP39"/>
    <property type="match status" value="1"/>
</dbReference>
<name>A0ABD1R846_9LAMI</name>
<evidence type="ECO:0000256" key="2">
    <source>
        <dbReference type="ARBA" id="ARBA00022679"/>
    </source>
</evidence>